<evidence type="ECO:0000313" key="1">
    <source>
        <dbReference type="EMBL" id="RVW19211.1"/>
    </source>
</evidence>
<name>A0A438C7J2_VITVI</name>
<reference evidence="1 2" key="1">
    <citation type="journal article" date="2018" name="PLoS Genet.">
        <title>Population sequencing reveals clonal diversity and ancestral inbreeding in the grapevine cultivar Chardonnay.</title>
        <authorList>
            <person name="Roach M.J."/>
            <person name="Johnson D.L."/>
            <person name="Bohlmann J."/>
            <person name="van Vuuren H.J."/>
            <person name="Jones S.J."/>
            <person name="Pretorius I.S."/>
            <person name="Schmidt S.A."/>
            <person name="Borneman A.R."/>
        </authorList>
    </citation>
    <scope>NUCLEOTIDE SEQUENCE [LARGE SCALE GENOMIC DNA]</scope>
    <source>
        <strain evidence="2">cv. Chardonnay</strain>
        <tissue evidence="1">Leaf</tissue>
    </source>
</reference>
<dbReference type="EMBL" id="QGNW01002500">
    <property type="protein sequence ID" value="RVW19211.1"/>
    <property type="molecule type" value="Genomic_DNA"/>
</dbReference>
<proteinExistence type="predicted"/>
<protein>
    <submittedName>
        <fullName evidence="1">Uncharacterized protein</fullName>
    </submittedName>
</protein>
<organism evidence="1 2">
    <name type="scientific">Vitis vinifera</name>
    <name type="common">Grape</name>
    <dbReference type="NCBI Taxonomy" id="29760"/>
    <lineage>
        <taxon>Eukaryota</taxon>
        <taxon>Viridiplantae</taxon>
        <taxon>Streptophyta</taxon>
        <taxon>Embryophyta</taxon>
        <taxon>Tracheophyta</taxon>
        <taxon>Spermatophyta</taxon>
        <taxon>Magnoliopsida</taxon>
        <taxon>eudicotyledons</taxon>
        <taxon>Gunneridae</taxon>
        <taxon>Pentapetalae</taxon>
        <taxon>rosids</taxon>
        <taxon>Vitales</taxon>
        <taxon>Vitaceae</taxon>
        <taxon>Viteae</taxon>
        <taxon>Vitis</taxon>
    </lineage>
</organism>
<dbReference type="Proteomes" id="UP000288805">
    <property type="component" value="Unassembled WGS sequence"/>
</dbReference>
<sequence>MAPNLRVNFKERQRKRHFEALLTTPLPAKKTPPKRGHLPDGCITLGGNANERDAPISSLDWEEIGALLKVVPCFIAPEPPVSSVNAFFPLTRHHFVKLFGDPCLAGVVRPSHGTLESALQCTYPMQKYTAEETSEMNLPVLTPKAHLVGFSFMLGLAICGSLSARLCNCYYSIAPVRFHGRLAITSGPDLSHDDLCAMQPCAPHDGVKGDKSSTTENCTLWTIGRLGRVARHLLKRSTELPGSTKIHLTSKSLVPKVRIRASSWGCNTQLWSTGGKVITPSIRCVPPGGKPGPQALPTLLKAITVRKCAYPSLIVHSPKRPWRTQGELMDADNR</sequence>
<dbReference type="AlphaFoldDB" id="A0A438C7J2"/>
<accession>A0A438C7J2</accession>
<comment type="caution">
    <text evidence="1">The sequence shown here is derived from an EMBL/GenBank/DDBJ whole genome shotgun (WGS) entry which is preliminary data.</text>
</comment>
<gene>
    <name evidence="1" type="ORF">CK203_100125</name>
</gene>
<evidence type="ECO:0000313" key="2">
    <source>
        <dbReference type="Proteomes" id="UP000288805"/>
    </source>
</evidence>